<name>A0ABV3ZCW5_9BACT</name>
<proteinExistence type="inferred from homology"/>
<comment type="caution">
    <text evidence="3">The sequence shown here is derived from an EMBL/GenBank/DDBJ whole genome shotgun (WGS) entry which is preliminary data.</text>
</comment>
<dbReference type="Pfam" id="PF03795">
    <property type="entry name" value="YCII"/>
    <property type="match status" value="1"/>
</dbReference>
<accession>A0ABV3ZCW5</accession>
<organism evidence="3 4">
    <name type="scientific">Danxiaibacter flavus</name>
    <dbReference type="NCBI Taxonomy" id="3049108"/>
    <lineage>
        <taxon>Bacteria</taxon>
        <taxon>Pseudomonadati</taxon>
        <taxon>Bacteroidota</taxon>
        <taxon>Chitinophagia</taxon>
        <taxon>Chitinophagales</taxon>
        <taxon>Chitinophagaceae</taxon>
        <taxon>Danxiaibacter</taxon>
    </lineage>
</organism>
<dbReference type="EMBL" id="JAULBC010000002">
    <property type="protein sequence ID" value="MEX6687712.1"/>
    <property type="molecule type" value="Genomic_DNA"/>
</dbReference>
<dbReference type="InterPro" id="IPR011008">
    <property type="entry name" value="Dimeric_a/b-barrel"/>
</dbReference>
<dbReference type="InterPro" id="IPR005545">
    <property type="entry name" value="YCII"/>
</dbReference>
<keyword evidence="4" id="KW-1185">Reference proteome</keyword>
<dbReference type="PANTHER" id="PTHR35174:SF1">
    <property type="entry name" value="BLL0086 PROTEIN"/>
    <property type="match status" value="1"/>
</dbReference>
<dbReference type="SUPFAM" id="SSF54909">
    <property type="entry name" value="Dimeric alpha+beta barrel"/>
    <property type="match status" value="1"/>
</dbReference>
<reference evidence="3 4" key="1">
    <citation type="submission" date="2023-07" db="EMBL/GenBank/DDBJ databases">
        <authorList>
            <person name="Lian W.-H."/>
        </authorList>
    </citation>
    <scope>NUCLEOTIDE SEQUENCE [LARGE SCALE GENOMIC DNA]</scope>
    <source>
        <strain evidence="3 4">SYSU DXS3180</strain>
    </source>
</reference>
<dbReference type="Proteomes" id="UP001560573">
    <property type="component" value="Unassembled WGS sequence"/>
</dbReference>
<evidence type="ECO:0000313" key="3">
    <source>
        <dbReference type="EMBL" id="MEX6687712.1"/>
    </source>
</evidence>
<gene>
    <name evidence="3" type="ORF">QTN47_09425</name>
</gene>
<dbReference type="Gene3D" id="3.30.70.1060">
    <property type="entry name" value="Dimeric alpha+beta barrel"/>
    <property type="match status" value="1"/>
</dbReference>
<evidence type="ECO:0000256" key="1">
    <source>
        <dbReference type="ARBA" id="ARBA00007689"/>
    </source>
</evidence>
<evidence type="ECO:0000259" key="2">
    <source>
        <dbReference type="Pfam" id="PF03795"/>
    </source>
</evidence>
<dbReference type="RefSeq" id="WP_369329117.1">
    <property type="nucleotide sequence ID" value="NZ_JAULBC010000002.1"/>
</dbReference>
<protein>
    <submittedName>
        <fullName evidence="3">YciI family protein</fullName>
    </submittedName>
</protein>
<comment type="similarity">
    <text evidence="1">Belongs to the YciI family.</text>
</comment>
<dbReference type="PANTHER" id="PTHR35174">
    <property type="entry name" value="BLL7171 PROTEIN-RELATED"/>
    <property type="match status" value="1"/>
</dbReference>
<feature type="domain" description="YCII-related" evidence="2">
    <location>
        <begin position="15"/>
        <end position="115"/>
    </location>
</feature>
<sequence length="116" mass="12878">MAEYLLLFRGGKGMDRDQSAQEYQEDMQKWVQWMANLSAQGKLGPAQPLKPEGKVVKGTSKLVTDGPFIEGKEMVGGYLVCKADSYDEAVEIAKQCPILESESGIVEVRSIMEMKM</sequence>
<evidence type="ECO:0000313" key="4">
    <source>
        <dbReference type="Proteomes" id="UP001560573"/>
    </source>
</evidence>